<accession>A0A6B0UAG0</accession>
<sequence>MHNTALKGRWGTSAFEKKRLNCVHLAVRITDITIISQCDAPESHNSKFKKGLKPRLPNLGQPKDPSMTSRTATAFRVFSRLTILAQQMVWVFGLTR</sequence>
<evidence type="ECO:0000256" key="1">
    <source>
        <dbReference type="SAM" id="MobiDB-lite"/>
    </source>
</evidence>
<protein>
    <submittedName>
        <fullName evidence="2">Uncharacterized protein</fullName>
    </submittedName>
</protein>
<feature type="region of interest" description="Disordered" evidence="1">
    <location>
        <begin position="42"/>
        <end position="68"/>
    </location>
</feature>
<organism evidence="2">
    <name type="scientific">Ixodes ricinus</name>
    <name type="common">Common tick</name>
    <name type="synonym">Acarus ricinus</name>
    <dbReference type="NCBI Taxonomy" id="34613"/>
    <lineage>
        <taxon>Eukaryota</taxon>
        <taxon>Metazoa</taxon>
        <taxon>Ecdysozoa</taxon>
        <taxon>Arthropoda</taxon>
        <taxon>Chelicerata</taxon>
        <taxon>Arachnida</taxon>
        <taxon>Acari</taxon>
        <taxon>Parasitiformes</taxon>
        <taxon>Ixodida</taxon>
        <taxon>Ixodoidea</taxon>
        <taxon>Ixodidae</taxon>
        <taxon>Ixodinae</taxon>
        <taxon>Ixodes</taxon>
    </lineage>
</organism>
<name>A0A6B0UAG0_IXORI</name>
<dbReference type="EMBL" id="GIFC01005328">
    <property type="protein sequence ID" value="MXU87411.1"/>
    <property type="molecule type" value="Transcribed_RNA"/>
</dbReference>
<evidence type="ECO:0000313" key="2">
    <source>
        <dbReference type="EMBL" id="MXU87411.1"/>
    </source>
</evidence>
<dbReference type="AlphaFoldDB" id="A0A6B0UAG0"/>
<reference evidence="2" key="1">
    <citation type="submission" date="2019-12" db="EMBL/GenBank/DDBJ databases">
        <title>An insight into the sialome of adult female Ixodes ricinus ticks feeding for 6 days.</title>
        <authorList>
            <person name="Perner J."/>
            <person name="Ribeiro J.M.C."/>
        </authorList>
    </citation>
    <scope>NUCLEOTIDE SEQUENCE</scope>
    <source>
        <strain evidence="2">Semi-engorged</strain>
        <tissue evidence="2">Salivary glands</tissue>
    </source>
</reference>
<proteinExistence type="predicted"/>